<dbReference type="AlphaFoldDB" id="A0A286GU89"/>
<dbReference type="Gene3D" id="3.40.50.2300">
    <property type="match status" value="1"/>
</dbReference>
<dbReference type="PROSITE" id="PS50110">
    <property type="entry name" value="RESPONSE_REGULATORY"/>
    <property type="match status" value="1"/>
</dbReference>
<evidence type="ECO:0000256" key="1">
    <source>
        <dbReference type="PROSITE-ProRule" id="PRU00169"/>
    </source>
</evidence>
<dbReference type="PROSITE" id="PS50930">
    <property type="entry name" value="HTH_LYTTR"/>
    <property type="match status" value="1"/>
</dbReference>
<proteinExistence type="predicted"/>
<dbReference type="SUPFAM" id="SSF52172">
    <property type="entry name" value="CheY-like"/>
    <property type="match status" value="1"/>
</dbReference>
<keyword evidence="1" id="KW-0597">Phosphoprotein</keyword>
<dbReference type="Pfam" id="PF04397">
    <property type="entry name" value="LytTR"/>
    <property type="match status" value="1"/>
</dbReference>
<evidence type="ECO:0000313" key="5">
    <source>
        <dbReference type="Proteomes" id="UP000219452"/>
    </source>
</evidence>
<protein>
    <submittedName>
        <fullName evidence="4">Two component transcriptional regulator, LytTR family</fullName>
    </submittedName>
</protein>
<dbReference type="InterPro" id="IPR011006">
    <property type="entry name" value="CheY-like_superfamily"/>
</dbReference>
<gene>
    <name evidence="4" type="ORF">SAMN06269250_6289</name>
</gene>
<organism evidence="4 5">
    <name type="scientific">Spirosoma fluviale</name>
    <dbReference type="NCBI Taxonomy" id="1597977"/>
    <lineage>
        <taxon>Bacteria</taxon>
        <taxon>Pseudomonadati</taxon>
        <taxon>Bacteroidota</taxon>
        <taxon>Cytophagia</taxon>
        <taxon>Cytophagales</taxon>
        <taxon>Cytophagaceae</taxon>
        <taxon>Spirosoma</taxon>
    </lineage>
</organism>
<keyword evidence="5" id="KW-1185">Reference proteome</keyword>
<dbReference type="OrthoDB" id="1646880at2"/>
<evidence type="ECO:0000259" key="2">
    <source>
        <dbReference type="PROSITE" id="PS50110"/>
    </source>
</evidence>
<dbReference type="EMBL" id="OCNH01000009">
    <property type="protein sequence ID" value="SOD99137.1"/>
    <property type="molecule type" value="Genomic_DNA"/>
</dbReference>
<name>A0A286GU89_9BACT</name>
<dbReference type="SMART" id="SM00448">
    <property type="entry name" value="REC"/>
    <property type="match status" value="1"/>
</dbReference>
<dbReference type="SMART" id="SM00850">
    <property type="entry name" value="LytTR"/>
    <property type="match status" value="1"/>
</dbReference>
<feature type="modified residue" description="4-aspartylphosphate" evidence="1">
    <location>
        <position position="54"/>
    </location>
</feature>
<evidence type="ECO:0000259" key="3">
    <source>
        <dbReference type="PROSITE" id="PS50930"/>
    </source>
</evidence>
<reference evidence="5" key="1">
    <citation type="submission" date="2017-09" db="EMBL/GenBank/DDBJ databases">
        <authorList>
            <person name="Varghese N."/>
            <person name="Submissions S."/>
        </authorList>
    </citation>
    <scope>NUCLEOTIDE SEQUENCE [LARGE SCALE GENOMIC DNA]</scope>
    <source>
        <strain evidence="5">DSM 29961</strain>
    </source>
</reference>
<evidence type="ECO:0000313" key="4">
    <source>
        <dbReference type="EMBL" id="SOD99137.1"/>
    </source>
</evidence>
<accession>A0A286GU89</accession>
<dbReference type="Pfam" id="PF00072">
    <property type="entry name" value="Response_reg"/>
    <property type="match status" value="1"/>
</dbReference>
<dbReference type="InterPro" id="IPR051271">
    <property type="entry name" value="2C-system_Tx_regulators"/>
</dbReference>
<dbReference type="PANTHER" id="PTHR45526:SF1">
    <property type="entry name" value="TRANSCRIPTIONAL REGULATORY PROTEIN DCUR-RELATED"/>
    <property type="match status" value="1"/>
</dbReference>
<dbReference type="Gene3D" id="2.40.50.1020">
    <property type="entry name" value="LytTr DNA-binding domain"/>
    <property type="match status" value="1"/>
</dbReference>
<sequence length="246" mass="28061">MINCLIVDDEQAAINVITYYIKEVPYLNLVAGTTSVMDAVELLKTHSIDLVFLDIQMPLLTGLKFIDLYGDQVKVILTTAYNEYAIDAFDRNVIDYLLKPVPFERFLKASEKALNYFNHKKSEISVVPEADKSETDFIIVKTERKGKMLKINFSEVAYIEGLKNYVSIYTDKHDRIVTYSGIGEIESHLPSHLFARVHRSYIVSIPKIVGIDGNEILMKGSPRIPTSGKYKENLLDLFQKFALQNR</sequence>
<dbReference type="RefSeq" id="WP_097131645.1">
    <property type="nucleotide sequence ID" value="NZ_OCNH01000009.1"/>
</dbReference>
<dbReference type="PANTHER" id="PTHR45526">
    <property type="entry name" value="TRANSCRIPTIONAL REGULATORY PROTEIN DPIA"/>
    <property type="match status" value="1"/>
</dbReference>
<feature type="domain" description="Response regulatory" evidence="2">
    <location>
        <begin position="3"/>
        <end position="114"/>
    </location>
</feature>
<dbReference type="GO" id="GO:0003677">
    <property type="term" value="F:DNA binding"/>
    <property type="evidence" value="ECO:0007669"/>
    <property type="project" value="InterPro"/>
</dbReference>
<dbReference type="GO" id="GO:0000156">
    <property type="term" value="F:phosphorelay response regulator activity"/>
    <property type="evidence" value="ECO:0007669"/>
    <property type="project" value="TreeGrafter"/>
</dbReference>
<dbReference type="InterPro" id="IPR007492">
    <property type="entry name" value="LytTR_DNA-bd_dom"/>
</dbReference>
<feature type="domain" description="HTH LytTR-type" evidence="3">
    <location>
        <begin position="143"/>
        <end position="240"/>
    </location>
</feature>
<dbReference type="Proteomes" id="UP000219452">
    <property type="component" value="Unassembled WGS sequence"/>
</dbReference>
<dbReference type="InterPro" id="IPR001789">
    <property type="entry name" value="Sig_transdc_resp-reg_receiver"/>
</dbReference>